<reference evidence="3" key="3">
    <citation type="submission" date="2025-09" db="UniProtKB">
        <authorList>
            <consortium name="Ensembl"/>
        </authorList>
    </citation>
    <scope>IDENTIFICATION</scope>
</reference>
<feature type="region of interest" description="Disordered" evidence="1">
    <location>
        <begin position="1"/>
        <end position="58"/>
    </location>
</feature>
<evidence type="ECO:0000256" key="1">
    <source>
        <dbReference type="SAM" id="MobiDB-lite"/>
    </source>
</evidence>
<feature type="compositionally biased region" description="Low complexity" evidence="1">
    <location>
        <begin position="511"/>
        <end position="522"/>
    </location>
</feature>
<dbReference type="PANTHER" id="PTHR15690">
    <property type="entry name" value="NUCLEAR RECEPTOR COACTIVATOR 6"/>
    <property type="match status" value="1"/>
</dbReference>
<dbReference type="InterPro" id="IPR032715">
    <property type="entry name" value="NCOA6_TRADD-N"/>
</dbReference>
<proteinExistence type="predicted"/>
<dbReference type="Proteomes" id="UP000314980">
    <property type="component" value="Unassembled WGS sequence"/>
</dbReference>
<feature type="region of interest" description="Disordered" evidence="1">
    <location>
        <begin position="478"/>
        <end position="522"/>
    </location>
</feature>
<feature type="compositionally biased region" description="Polar residues" evidence="1">
    <location>
        <begin position="478"/>
        <end position="488"/>
    </location>
</feature>
<dbReference type="InterPro" id="IPR026638">
    <property type="entry name" value="NCOA6"/>
</dbReference>
<feature type="compositionally biased region" description="Basic and acidic residues" evidence="1">
    <location>
        <begin position="12"/>
        <end position="28"/>
    </location>
</feature>
<dbReference type="GO" id="GO:0005667">
    <property type="term" value="C:transcription regulator complex"/>
    <property type="evidence" value="ECO:0007669"/>
    <property type="project" value="TreeGrafter"/>
</dbReference>
<evidence type="ECO:0000259" key="2">
    <source>
        <dbReference type="Pfam" id="PF13820"/>
    </source>
</evidence>
<name>A0A4W6F4Q6_LATCA</name>
<feature type="compositionally biased region" description="Gly residues" evidence="1">
    <location>
        <begin position="796"/>
        <end position="807"/>
    </location>
</feature>
<evidence type="ECO:0000313" key="3">
    <source>
        <dbReference type="Ensembl" id="ENSLCAP00010046310.1"/>
    </source>
</evidence>
<feature type="compositionally biased region" description="Low complexity" evidence="1">
    <location>
        <begin position="383"/>
        <end position="396"/>
    </location>
</feature>
<dbReference type="PANTHER" id="PTHR15690:SF0">
    <property type="entry name" value="NUCLEAR RECEPTOR COACTIVATOR 6"/>
    <property type="match status" value="1"/>
</dbReference>
<feature type="compositionally biased region" description="Basic residues" evidence="1">
    <location>
        <begin position="810"/>
        <end position="821"/>
    </location>
</feature>
<organism evidence="3 4">
    <name type="scientific">Lates calcarifer</name>
    <name type="common">Barramundi</name>
    <name type="synonym">Holocentrus calcarifer</name>
    <dbReference type="NCBI Taxonomy" id="8187"/>
    <lineage>
        <taxon>Eukaryota</taxon>
        <taxon>Metazoa</taxon>
        <taxon>Chordata</taxon>
        <taxon>Craniata</taxon>
        <taxon>Vertebrata</taxon>
        <taxon>Euteleostomi</taxon>
        <taxon>Actinopterygii</taxon>
        <taxon>Neopterygii</taxon>
        <taxon>Teleostei</taxon>
        <taxon>Neoteleostei</taxon>
        <taxon>Acanthomorphata</taxon>
        <taxon>Carangaria</taxon>
        <taxon>Carangaria incertae sedis</taxon>
        <taxon>Centropomidae</taxon>
        <taxon>Lates</taxon>
    </lineage>
</organism>
<feature type="compositionally biased region" description="Low complexity" evidence="1">
    <location>
        <begin position="260"/>
        <end position="281"/>
    </location>
</feature>
<dbReference type="Pfam" id="PF13820">
    <property type="entry name" value="NCOA6_TRADD-N"/>
    <property type="match status" value="1"/>
</dbReference>
<dbReference type="GO" id="GO:0003713">
    <property type="term" value="F:transcription coactivator activity"/>
    <property type="evidence" value="ECO:0007669"/>
    <property type="project" value="InterPro"/>
</dbReference>
<sequence length="862" mass="90734">MAHQRTPPELSQRTEDLELDNDSDRDSGVGDDAGEDADSCHGSTVTEEEKVNNQDGFEETCQDGEDFTVFVAFQGNMEDEDFTQKLDTVLSGIPNMLDMGSERLQPQHVEPWNSVRVTFNIPRDAAERLRLLAQNNQQQLRDLGILSVQIEGEGAINVAVGPNRGQEVRVNGPIGGPGQMRMDVGFPGQPGPGGIRMANPQMVPPGPGMAGQAMVPGSSGQMHPRVQRPSSQTGSGPMPSQAAHHMTLQAGRPLNPVALQQLQQQHHQQQQAQQQAQLSQLGPRPPFNPSGQMAPGWNQLSTGVLQPQAAQGGPAWRKPPPQTQMVQRPPLATVQTPSHPPPPYPFGSQQAGQVFNAMGPGQLQPPPPLPPTSGPQGNLTAKSPGSSSSPFQQGSPGTPPMMAQRPTTPQGFPQGVGSPGRAALGQQGNMQQGFMGMPQHGQPGAQVHPGGLLLISVCETHSSIFKNIFPLHFASGAQPSASTPNSMQGPPHAPPNVMGVQSSMAGPPPGTTTGPSMGQQQPGLQTQMMGLQHQAQPVSSSPSQMVQGQGGGQTVLSRPLGQGQRGGMTPPKQMMPQQGQGVMHGQGQMVGGQGHPAMLLQQQQQQQQNSMMEQMVANQMQGNKQAFGGKIPAGVMAGQMMRGPSPNVPGNMAQFQSQMNQQPPQQVPIAGNPNQAMGMHGQQMRLPQQQQQAAQQHPHPLGDPNSGTGDLGVQQMVPDMQAQQQQGMMGGPQHMQMGNGHFAGHGMNFNSQFPGQMPIGAQCGQPGGFPVSKDVTLTSPLLVNLLQSDISASQFGPGGKQGAGGGNQAKPKKKKPARKKKGLDVAAGLEDSELPNLGGEQNLGLDNSGPKLPDFANRPAGK</sequence>
<dbReference type="GeneTree" id="ENSGT00730000111114"/>
<protein>
    <submittedName>
        <fullName evidence="3">Nuclear receptor coactivator 6</fullName>
    </submittedName>
</protein>
<keyword evidence="4" id="KW-1185">Reference proteome</keyword>
<dbReference type="GO" id="GO:0035097">
    <property type="term" value="C:histone methyltransferase complex"/>
    <property type="evidence" value="ECO:0007669"/>
    <property type="project" value="TreeGrafter"/>
</dbReference>
<evidence type="ECO:0000313" key="4">
    <source>
        <dbReference type="Proteomes" id="UP000314980"/>
    </source>
</evidence>
<feature type="compositionally biased region" description="Pro residues" evidence="1">
    <location>
        <begin position="363"/>
        <end position="373"/>
    </location>
</feature>
<feature type="compositionally biased region" description="Low complexity" evidence="1">
    <location>
        <begin position="679"/>
        <end position="699"/>
    </location>
</feature>
<feature type="region of interest" description="Disordered" evidence="1">
    <location>
        <begin position="793"/>
        <end position="862"/>
    </location>
</feature>
<feature type="compositionally biased region" description="Polar residues" evidence="1">
    <location>
        <begin position="298"/>
        <end position="309"/>
    </location>
</feature>
<accession>A0A4W6F4Q6</accession>
<feature type="region of interest" description="Disordered" evidence="1">
    <location>
        <begin position="206"/>
        <end position="242"/>
    </location>
</feature>
<feature type="domain" description="Nuclear receptor coactivator 6 TRADD-N" evidence="2">
    <location>
        <begin position="68"/>
        <end position="206"/>
    </location>
</feature>
<feature type="region of interest" description="Disordered" evidence="1">
    <location>
        <begin position="260"/>
        <end position="426"/>
    </location>
</feature>
<feature type="region of interest" description="Disordered" evidence="1">
    <location>
        <begin position="560"/>
        <end position="590"/>
    </location>
</feature>
<reference evidence="4" key="1">
    <citation type="submission" date="2015-09" db="EMBL/GenBank/DDBJ databases">
        <authorList>
            <person name="Sai Rama Sridatta P."/>
        </authorList>
    </citation>
    <scope>NUCLEOTIDE SEQUENCE [LARGE SCALE GENOMIC DNA]</scope>
</reference>
<gene>
    <name evidence="3" type="primary">NCOA6</name>
</gene>
<feature type="region of interest" description="Disordered" evidence="1">
    <location>
        <begin position="671"/>
        <end position="713"/>
    </location>
</feature>
<dbReference type="AlphaFoldDB" id="A0A4W6F4Q6"/>
<reference evidence="3" key="2">
    <citation type="submission" date="2025-08" db="UniProtKB">
        <authorList>
            <consortium name="Ensembl"/>
        </authorList>
    </citation>
    <scope>IDENTIFICATION</scope>
</reference>
<dbReference type="GO" id="GO:0045944">
    <property type="term" value="P:positive regulation of transcription by RNA polymerase II"/>
    <property type="evidence" value="ECO:0007669"/>
    <property type="project" value="TreeGrafter"/>
</dbReference>
<dbReference type="Ensembl" id="ENSLCAT00010047424.1">
    <property type="protein sequence ID" value="ENSLCAP00010046310.1"/>
    <property type="gene ID" value="ENSLCAG00010021474.1"/>
</dbReference>